<dbReference type="InterPro" id="IPR020841">
    <property type="entry name" value="PKS_Beta-ketoAc_synthase_dom"/>
</dbReference>
<comment type="catalytic activity">
    <reaction evidence="11">
        <text>a fatty acyl-[ACP] + malonyl-[ACP] + H(+) = a 3-oxoacyl-[ACP] + holo-[ACP] + CO2</text>
        <dbReference type="Rhea" id="RHEA:22836"/>
        <dbReference type="Rhea" id="RHEA-COMP:9623"/>
        <dbReference type="Rhea" id="RHEA-COMP:9685"/>
        <dbReference type="Rhea" id="RHEA-COMP:9916"/>
        <dbReference type="Rhea" id="RHEA-COMP:14125"/>
        <dbReference type="ChEBI" id="CHEBI:15378"/>
        <dbReference type="ChEBI" id="CHEBI:16526"/>
        <dbReference type="ChEBI" id="CHEBI:64479"/>
        <dbReference type="ChEBI" id="CHEBI:78449"/>
        <dbReference type="ChEBI" id="CHEBI:78776"/>
        <dbReference type="ChEBI" id="CHEBI:138651"/>
    </reaction>
</comment>
<evidence type="ECO:0000313" key="15">
    <source>
        <dbReference type="EMBL" id="QKE26924.1"/>
    </source>
</evidence>
<dbReference type="Gene3D" id="3.40.47.10">
    <property type="match status" value="1"/>
</dbReference>
<comment type="pathway">
    <text evidence="1 11">Lipid metabolism; fatty acid biosynthesis.</text>
</comment>
<evidence type="ECO:0000256" key="1">
    <source>
        <dbReference type="ARBA" id="ARBA00005194"/>
    </source>
</evidence>
<dbReference type="InterPro" id="IPR000794">
    <property type="entry name" value="Beta-ketoacyl_synthase"/>
</dbReference>
<keyword evidence="10 11" id="KW-0012">Acyltransferase</keyword>
<dbReference type="NCBIfam" id="TIGR03150">
    <property type="entry name" value="fabF"/>
    <property type="match status" value="1"/>
</dbReference>
<evidence type="ECO:0000256" key="9">
    <source>
        <dbReference type="ARBA" id="ARBA00023160"/>
    </source>
</evidence>
<dbReference type="GO" id="GO:0005829">
    <property type="term" value="C:cytosol"/>
    <property type="evidence" value="ECO:0007669"/>
    <property type="project" value="TreeGrafter"/>
</dbReference>
<dbReference type="SMART" id="SM00825">
    <property type="entry name" value="PKS_KS"/>
    <property type="match status" value="1"/>
</dbReference>
<feature type="active site" description="For beta-ketoacyl synthase activity" evidence="12">
    <location>
        <position position="168"/>
    </location>
</feature>
<comment type="function">
    <text evidence="11">Involved in the type II fatty acid elongation cycle. Catalyzes the elongation of a wide range of acyl-ACP by the addition of two carbons from malonyl-ACP to an acyl acceptor. Can efficiently catalyze the conversion of palmitoleoyl-ACP (cis-hexadec-9-enoyl-ACP) to cis-vaccenoyl-ACP (cis-octadec-11-enoyl-ACP), an essential step in the thermal regulation of fatty acid composition.</text>
</comment>
<proteinExistence type="inferred from homology"/>
<dbReference type="InterPro" id="IPR016039">
    <property type="entry name" value="Thiolase-like"/>
</dbReference>
<dbReference type="FunFam" id="3.40.47.10:FF:000009">
    <property type="entry name" value="3-oxoacyl-[acyl-carrier-protein] synthase 2"/>
    <property type="match status" value="1"/>
</dbReference>
<protein>
    <recommendedName>
        <fullName evidence="4 11">3-oxoacyl-[acyl-carrier-protein] synthase 2</fullName>
        <ecNumber evidence="3 11">2.3.1.179</ecNumber>
    </recommendedName>
</protein>
<dbReference type="PANTHER" id="PTHR11712:SF336">
    <property type="entry name" value="3-OXOACYL-[ACYL-CARRIER-PROTEIN] SYNTHASE, MITOCHONDRIAL"/>
    <property type="match status" value="1"/>
</dbReference>
<evidence type="ECO:0000256" key="10">
    <source>
        <dbReference type="ARBA" id="ARBA00023315"/>
    </source>
</evidence>
<dbReference type="PIRSF" id="PIRSF000447">
    <property type="entry name" value="KAS_II"/>
    <property type="match status" value="1"/>
</dbReference>
<reference evidence="15 16" key="1">
    <citation type="submission" date="2018-07" db="EMBL/GenBank/DDBJ databases">
        <title>Identification of phenol metabolism pathways in Arcobacter.</title>
        <authorList>
            <person name="Miller W.G."/>
            <person name="Yee E."/>
            <person name="Bono J.L."/>
        </authorList>
    </citation>
    <scope>NUCLEOTIDE SEQUENCE [LARGE SCALE GENOMIC DNA]</scope>
    <source>
        <strain evidence="15 16">W63</strain>
    </source>
</reference>
<dbReference type="NCBIfam" id="NF005589">
    <property type="entry name" value="PRK07314.1"/>
    <property type="match status" value="1"/>
</dbReference>
<feature type="domain" description="Ketosynthase family 3 (KS3)" evidence="14">
    <location>
        <begin position="1"/>
        <end position="416"/>
    </location>
</feature>
<evidence type="ECO:0000256" key="8">
    <source>
        <dbReference type="ARBA" id="ARBA00023098"/>
    </source>
</evidence>
<dbReference type="Proteomes" id="UP000502065">
    <property type="component" value="Chromosome"/>
</dbReference>
<evidence type="ECO:0000256" key="4">
    <source>
        <dbReference type="ARBA" id="ARBA00014657"/>
    </source>
</evidence>
<dbReference type="CDD" id="cd00834">
    <property type="entry name" value="KAS_I_II"/>
    <property type="match status" value="1"/>
</dbReference>
<evidence type="ECO:0000259" key="14">
    <source>
        <dbReference type="PROSITE" id="PS52004"/>
    </source>
</evidence>
<dbReference type="GO" id="GO:0004315">
    <property type="term" value="F:3-oxoacyl-[acyl-carrier-protein] synthase activity"/>
    <property type="evidence" value="ECO:0007669"/>
    <property type="project" value="UniProtKB-UniRule"/>
</dbReference>
<keyword evidence="8" id="KW-0443">Lipid metabolism</keyword>
<dbReference type="InterPro" id="IPR017568">
    <property type="entry name" value="3-oxoacyl-ACP_synth-2"/>
</dbReference>
<evidence type="ECO:0000256" key="7">
    <source>
        <dbReference type="ARBA" id="ARBA00022832"/>
    </source>
</evidence>
<evidence type="ECO:0000256" key="11">
    <source>
        <dbReference type="PIRNR" id="PIRNR000447"/>
    </source>
</evidence>
<comment type="similarity">
    <text evidence="2 11 13">Belongs to the thiolase-like superfamily. Beta-ketoacyl-ACP synthases family.</text>
</comment>
<organism evidence="15 16">
    <name type="scientific">Arcobacter aquimarinus</name>
    <dbReference type="NCBI Taxonomy" id="1315211"/>
    <lineage>
        <taxon>Bacteria</taxon>
        <taxon>Pseudomonadati</taxon>
        <taxon>Campylobacterota</taxon>
        <taxon>Epsilonproteobacteria</taxon>
        <taxon>Campylobacterales</taxon>
        <taxon>Arcobacteraceae</taxon>
        <taxon>Arcobacter</taxon>
    </lineage>
</organism>
<dbReference type="InterPro" id="IPR014031">
    <property type="entry name" value="Ketoacyl_synth_C"/>
</dbReference>
<dbReference type="EMBL" id="CP030944">
    <property type="protein sequence ID" value="QKE26924.1"/>
    <property type="molecule type" value="Genomic_DNA"/>
</dbReference>
<evidence type="ECO:0000313" key="16">
    <source>
        <dbReference type="Proteomes" id="UP000502065"/>
    </source>
</evidence>
<dbReference type="PROSITE" id="PS52004">
    <property type="entry name" value="KS3_2"/>
    <property type="match status" value="1"/>
</dbReference>
<dbReference type="EC" id="2.3.1.179" evidence="3 11"/>
<dbReference type="KEGG" id="aaqi:AAQM_2224"/>
<dbReference type="RefSeq" id="WP_129094724.1">
    <property type="nucleotide sequence ID" value="NZ_CBCSAE010000006.1"/>
</dbReference>
<keyword evidence="16" id="KW-1185">Reference proteome</keyword>
<dbReference type="Pfam" id="PF00109">
    <property type="entry name" value="ketoacyl-synt"/>
    <property type="match status" value="1"/>
</dbReference>
<accession>A0AAE7B455</accession>
<dbReference type="PANTHER" id="PTHR11712">
    <property type="entry name" value="POLYKETIDE SYNTHASE-RELATED"/>
    <property type="match status" value="1"/>
</dbReference>
<keyword evidence="6 11" id="KW-0808">Transferase</keyword>
<comment type="catalytic activity">
    <reaction evidence="11">
        <text>(9Z)-hexadecenoyl-[ACP] + malonyl-[ACP] + H(+) = 3-oxo-(11Z)-octadecenoyl-[ACP] + holo-[ACP] + CO2</text>
        <dbReference type="Rhea" id="RHEA:55040"/>
        <dbReference type="Rhea" id="RHEA-COMP:9623"/>
        <dbReference type="Rhea" id="RHEA-COMP:9685"/>
        <dbReference type="Rhea" id="RHEA-COMP:10800"/>
        <dbReference type="Rhea" id="RHEA-COMP:14074"/>
        <dbReference type="ChEBI" id="CHEBI:15378"/>
        <dbReference type="ChEBI" id="CHEBI:16526"/>
        <dbReference type="ChEBI" id="CHEBI:64479"/>
        <dbReference type="ChEBI" id="CHEBI:78449"/>
        <dbReference type="ChEBI" id="CHEBI:83989"/>
        <dbReference type="ChEBI" id="CHEBI:138538"/>
        <dbReference type="EC" id="2.3.1.179"/>
    </reaction>
</comment>
<keyword evidence="9 11" id="KW-0275">Fatty acid biosynthesis</keyword>
<evidence type="ECO:0000256" key="12">
    <source>
        <dbReference type="PIRSR" id="PIRSR000447-1"/>
    </source>
</evidence>
<evidence type="ECO:0000256" key="5">
    <source>
        <dbReference type="ARBA" id="ARBA00022516"/>
    </source>
</evidence>
<dbReference type="AlphaFoldDB" id="A0AAE7B455"/>
<keyword evidence="5 11" id="KW-0444">Lipid biosynthesis</keyword>
<evidence type="ECO:0000256" key="2">
    <source>
        <dbReference type="ARBA" id="ARBA00008467"/>
    </source>
</evidence>
<evidence type="ECO:0000256" key="13">
    <source>
        <dbReference type="RuleBase" id="RU003694"/>
    </source>
</evidence>
<keyword evidence="7" id="KW-0276">Fatty acid metabolism</keyword>
<gene>
    <name evidence="15" type="primary">fabF</name>
    <name evidence="15" type="ORF">AAQM_2224</name>
</gene>
<dbReference type="Pfam" id="PF02801">
    <property type="entry name" value="Ketoacyl-synt_C"/>
    <property type="match status" value="1"/>
</dbReference>
<dbReference type="GO" id="GO:0006633">
    <property type="term" value="P:fatty acid biosynthetic process"/>
    <property type="evidence" value="ECO:0007669"/>
    <property type="project" value="UniProtKB-UniRule"/>
</dbReference>
<evidence type="ECO:0000256" key="3">
    <source>
        <dbReference type="ARBA" id="ARBA00012356"/>
    </source>
</evidence>
<sequence>MKRVVVTGIGTINSTGHNVKDSFEAVVNGVCGIDTITLFDASDFSVTIAGEVKDFNPETVMDKKEVKKADRFIQLGIKAALEAMIDSGYVTQENKKVDPSIAERFGIISGSGIGGLSTIEKNSVVCETRGSRKISPFFIPSSLANMLSGFISIEHNLKGPSLSHVTACAASTHALNDAVKTIMIGGADRILVVGAESAVCGAGVGGFAAMKALSTRNDDPKKASRPFDKDRDGFVMGEGAGALVVEDLESALARNAKIYCEIIGFGESGDANHITAPVIDGPLRAMKAAFEMAKNITGEYPKIDYINTHGTSTPVGDKNETAAIKELFGSKENCPPVSSTKGQIGHCLGAAGAIEAIMAIKALEEGIIPPTINVENQDPDCDLDIVPNVARKTELTTVMSNNFGFGGTNGSVIFKKFIK</sequence>
<name>A0AAE7B455_9BACT</name>
<dbReference type="NCBIfam" id="NF006274">
    <property type="entry name" value="PRK08439.1"/>
    <property type="match status" value="1"/>
</dbReference>
<evidence type="ECO:0000256" key="6">
    <source>
        <dbReference type="ARBA" id="ARBA00022679"/>
    </source>
</evidence>
<dbReference type="SUPFAM" id="SSF53901">
    <property type="entry name" value="Thiolase-like"/>
    <property type="match status" value="2"/>
</dbReference>
<dbReference type="InterPro" id="IPR014030">
    <property type="entry name" value="Ketoacyl_synth_N"/>
</dbReference>